<keyword evidence="2" id="KW-0158">Chromosome</keyword>
<gene>
    <name evidence="6" type="ORF">AGOS_AGR151W</name>
</gene>
<dbReference type="OrthoDB" id="77828at2759"/>
<feature type="domain" description="CST complex subunit Stn1 N-terminal" evidence="4">
    <location>
        <begin position="11"/>
        <end position="262"/>
    </location>
</feature>
<accession>Q74ZP7</accession>
<dbReference type="InterPro" id="IPR038240">
    <property type="entry name" value="Stn1_C_sf"/>
</dbReference>
<name>Q74ZP7_EREGS</name>
<dbReference type="GO" id="GO:0016233">
    <property type="term" value="P:telomere capping"/>
    <property type="evidence" value="ECO:0007669"/>
    <property type="project" value="InterPro"/>
</dbReference>
<dbReference type="Gene3D" id="2.40.50.140">
    <property type="entry name" value="Nucleic acid-binding proteins"/>
    <property type="match status" value="1"/>
</dbReference>
<dbReference type="GeneID" id="4623119"/>
<evidence type="ECO:0000256" key="3">
    <source>
        <dbReference type="ARBA" id="ARBA00022895"/>
    </source>
</evidence>
<dbReference type="EMBL" id="AE016820">
    <property type="protein sequence ID" value="AAS54641.1"/>
    <property type="molecule type" value="Genomic_DNA"/>
</dbReference>
<dbReference type="FunCoup" id="Q74ZP7">
    <property type="interactions" value="20"/>
</dbReference>
<dbReference type="STRING" id="284811.Q74ZP7"/>
<keyword evidence="3" id="KW-0779">Telomere</keyword>
<dbReference type="Gene3D" id="3.30.1370.230">
    <property type="entry name" value="Stn1, C-terminal wHTH domain"/>
    <property type="match status" value="1"/>
</dbReference>
<dbReference type="Proteomes" id="UP000000591">
    <property type="component" value="Chromosome VII"/>
</dbReference>
<evidence type="ECO:0000259" key="5">
    <source>
        <dbReference type="Pfam" id="PF12659"/>
    </source>
</evidence>
<dbReference type="KEGG" id="ago:AGOS_AGR151W"/>
<comment type="subcellular location">
    <subcellularLocation>
        <location evidence="1">Chromosome</location>
        <location evidence="1">Telomere</location>
    </subcellularLocation>
</comment>
<dbReference type="InterPro" id="IPR018856">
    <property type="entry name" value="Stn1_N"/>
</dbReference>
<dbReference type="InterPro" id="IPR012340">
    <property type="entry name" value="NA-bd_OB-fold"/>
</dbReference>
<evidence type="ECO:0000313" key="6">
    <source>
        <dbReference type="EMBL" id="AAS54641.1"/>
    </source>
</evidence>
<dbReference type="GO" id="GO:1990879">
    <property type="term" value="C:CST complex"/>
    <property type="evidence" value="ECO:0007669"/>
    <property type="project" value="InterPro"/>
</dbReference>
<keyword evidence="7" id="KW-1185">Reference proteome</keyword>
<dbReference type="RefSeq" id="NP_986817.1">
    <property type="nucleotide sequence ID" value="NM_211879.1"/>
</dbReference>
<dbReference type="HOGENOM" id="CLU_513904_0_0_1"/>
<reference evidence="6 7" key="1">
    <citation type="journal article" date="2004" name="Science">
        <title>The Ashbya gossypii genome as a tool for mapping the ancient Saccharomyces cerevisiae genome.</title>
        <authorList>
            <person name="Dietrich F.S."/>
            <person name="Voegeli S."/>
            <person name="Brachat S."/>
            <person name="Lerch A."/>
            <person name="Gates K."/>
            <person name="Steiner S."/>
            <person name="Mohr C."/>
            <person name="Pohlmann R."/>
            <person name="Luedi P."/>
            <person name="Choi S."/>
            <person name="Wing R.A."/>
            <person name="Flavier A."/>
            <person name="Gaffney T.D."/>
            <person name="Philippsen P."/>
        </authorList>
    </citation>
    <scope>NUCLEOTIDE SEQUENCE [LARGE SCALE GENOMIC DNA]</scope>
    <source>
        <strain evidence="7">ATCC 10895 / CBS 109.51 / FGSC 9923 / NRRL Y-1056</strain>
    </source>
</reference>
<dbReference type="AlphaFoldDB" id="Q74ZP7"/>
<dbReference type="Pfam" id="PF12659">
    <property type="entry name" value="Stn1_C"/>
    <property type="match status" value="1"/>
</dbReference>
<dbReference type="Pfam" id="PF10451">
    <property type="entry name" value="Stn1"/>
    <property type="match status" value="1"/>
</dbReference>
<evidence type="ECO:0000313" key="7">
    <source>
        <dbReference type="Proteomes" id="UP000000591"/>
    </source>
</evidence>
<proteinExistence type="predicted"/>
<evidence type="ECO:0000256" key="1">
    <source>
        <dbReference type="ARBA" id="ARBA00004574"/>
    </source>
</evidence>
<feature type="domain" description="Stn1 C-terminal fungi" evidence="5">
    <location>
        <begin position="267"/>
        <end position="431"/>
    </location>
</feature>
<evidence type="ECO:0000256" key="2">
    <source>
        <dbReference type="ARBA" id="ARBA00022454"/>
    </source>
</evidence>
<evidence type="ECO:0000259" key="4">
    <source>
        <dbReference type="Pfam" id="PF10451"/>
    </source>
</evidence>
<dbReference type="OMA" id="CVAGWKW"/>
<reference evidence="7" key="2">
    <citation type="journal article" date="2013" name="G3 (Bethesda)">
        <title>Genomes of Ashbya fungi isolated from insects reveal four mating-type loci, numerous translocations, lack of transposons, and distinct gene duplications.</title>
        <authorList>
            <person name="Dietrich F.S."/>
            <person name="Voegeli S."/>
            <person name="Kuo S."/>
            <person name="Philippsen P."/>
        </authorList>
    </citation>
    <scope>GENOME REANNOTATION</scope>
    <source>
        <strain evidence="7">ATCC 10895 / CBS 109.51 / FGSC 9923 / NRRL Y-1056</strain>
    </source>
</reference>
<protein>
    <submittedName>
        <fullName evidence="6">AGR151Wp</fullName>
    </submittedName>
</protein>
<organism evidence="6 7">
    <name type="scientific">Eremothecium gossypii (strain ATCC 10895 / CBS 109.51 / FGSC 9923 / NRRL Y-1056)</name>
    <name type="common">Yeast</name>
    <name type="synonym">Ashbya gossypii</name>
    <dbReference type="NCBI Taxonomy" id="284811"/>
    <lineage>
        <taxon>Eukaryota</taxon>
        <taxon>Fungi</taxon>
        <taxon>Dikarya</taxon>
        <taxon>Ascomycota</taxon>
        <taxon>Saccharomycotina</taxon>
        <taxon>Saccharomycetes</taxon>
        <taxon>Saccharomycetales</taxon>
        <taxon>Saccharomycetaceae</taxon>
        <taxon>Eremothecium</taxon>
    </lineage>
</organism>
<dbReference type="InParanoid" id="Q74ZP7"/>
<dbReference type="InterPro" id="IPR024263">
    <property type="entry name" value="Stn1_C_fungi"/>
</dbReference>
<sequence length="437" mass="49481">MGTCADHIVHYETLDEAGRRIVVPFFHPTLLVLSEYFDNITNCFIKDIRQRLALSRRVGHLYQRYIPTQQLIVWYLNHPVRRIKVQGCVVGYGWHRQAGVDWMFLHIDDCTGLMWCQCDEELAGEATALVGRTVAVSGYMNPTGRIDRPSELYLVVEHLEYVVGLESEIQFWEVTMLFRRQLGYVWELGPDLLNGLYSARRKAAVEADGAPRQAPTSESNCGDDAASCKSLQPAASIEGSAYVPCAPVARAATTVTVRYTMNQYKDALLAYFFDCAGQQQVPYRRPLAEVLVLSQILHAVALTRRGEHDAFSAGLEKTKALLYDSVLAQFCTMGVLSLEGSDQIQLHLLPVKEHIVARIDTWLKLHVRAGKLLYHQVRSTCGLPQMSAPFIVNLTKVLLRQHISQRTELVDSWFLDAKSEERGYLLVRFNYINSRIC</sequence>